<gene>
    <name evidence="1" type="ORF">BJG93_34615</name>
</gene>
<proteinExistence type="predicted"/>
<name>A0ACA8AX42_9BURK</name>
<evidence type="ECO:0000313" key="1">
    <source>
        <dbReference type="EMBL" id="APA90248.1"/>
    </source>
</evidence>
<keyword evidence="1" id="KW-0614">Plasmid</keyword>
<reference evidence="1" key="2">
    <citation type="submission" date="2021-06" db="EMBL/GenBank/DDBJ databases">
        <authorList>
            <person name="Rogers T.H."/>
            <person name="Ramsay J.P."/>
            <person name="Wang P."/>
            <person name="Terpolilli J."/>
        </authorList>
    </citation>
    <scope>NUCLEOTIDE SEQUENCE</scope>
    <source>
        <strain evidence="1">WSM5005</strain>
        <plasmid evidence="1">pl3WSM5005</plasmid>
    </source>
</reference>
<keyword evidence="2" id="KW-1185">Reference proteome</keyword>
<sequence length="77" mass="8470">MIRGKYKATALRVGLRVGAACGPGEFPEDRPGRITDKEVTRWGTTWKVQLDDGSQEWISGVQTTAMGIGWYAIEEVA</sequence>
<accession>A0ACA8AX42</accession>
<dbReference type="EMBL" id="CP017564">
    <property type="protein sequence ID" value="APA90248.1"/>
    <property type="molecule type" value="Genomic_DNA"/>
</dbReference>
<protein>
    <submittedName>
        <fullName evidence="1">Uncharacterized protein</fullName>
    </submittedName>
</protein>
<dbReference type="Proteomes" id="UP000179860">
    <property type="component" value="Plasmid pl3WSM5005"/>
</dbReference>
<reference evidence="1" key="1">
    <citation type="submission" date="2016-09" db="EMBL/GenBank/DDBJ databases">
        <title>The Complete Genome of Burkholderia sprentiae wsm5005.</title>
        <authorList>
            <person name="De Meyer S."/>
            <person name="Wang P."/>
            <person name="Terpolilli J."/>
        </authorList>
    </citation>
    <scope>NUCLEOTIDE SEQUENCE</scope>
    <source>
        <strain evidence="1">WSM5005</strain>
        <plasmid evidence="1">pl3WSM5005</plasmid>
    </source>
</reference>
<geneLocation type="plasmid" evidence="1 2">
    <name>pl3WSM5005</name>
</geneLocation>
<organism evidence="1 2">
    <name type="scientific">Paraburkholderia sprentiae WSM5005</name>
    <dbReference type="NCBI Taxonomy" id="754502"/>
    <lineage>
        <taxon>Bacteria</taxon>
        <taxon>Pseudomonadati</taxon>
        <taxon>Pseudomonadota</taxon>
        <taxon>Betaproteobacteria</taxon>
        <taxon>Burkholderiales</taxon>
        <taxon>Burkholderiaceae</taxon>
        <taxon>Paraburkholderia</taxon>
    </lineage>
</organism>
<evidence type="ECO:0000313" key="2">
    <source>
        <dbReference type="Proteomes" id="UP000179860"/>
    </source>
</evidence>